<feature type="chain" id="PRO_5046116417" evidence="1">
    <location>
        <begin position="26"/>
        <end position="280"/>
    </location>
</feature>
<dbReference type="InterPro" id="IPR021457">
    <property type="entry name" value="DUF3108"/>
</dbReference>
<keyword evidence="1" id="KW-0732">Signal</keyword>
<dbReference type="EMBL" id="JADYTN010000009">
    <property type="protein sequence ID" value="MCF2563519.1"/>
    <property type="molecule type" value="Genomic_DNA"/>
</dbReference>
<keyword evidence="3" id="KW-1185">Reference proteome</keyword>
<organism evidence="2 3">
    <name type="scientific">Xylanibacter brevis</name>
    <dbReference type="NCBI Taxonomy" id="83231"/>
    <lineage>
        <taxon>Bacteria</taxon>
        <taxon>Pseudomonadati</taxon>
        <taxon>Bacteroidota</taxon>
        <taxon>Bacteroidia</taxon>
        <taxon>Bacteroidales</taxon>
        <taxon>Prevotellaceae</taxon>
        <taxon>Xylanibacter</taxon>
    </lineage>
</organism>
<evidence type="ECO:0000313" key="2">
    <source>
        <dbReference type="EMBL" id="MCF2563519.1"/>
    </source>
</evidence>
<proteinExistence type="predicted"/>
<dbReference type="Proteomes" id="UP001200470">
    <property type="component" value="Unassembled WGS sequence"/>
</dbReference>
<accession>A0ABS9CFK8</accession>
<feature type="signal peptide" evidence="1">
    <location>
        <begin position="1"/>
        <end position="25"/>
    </location>
</feature>
<evidence type="ECO:0000313" key="3">
    <source>
        <dbReference type="Proteomes" id="UP001200470"/>
    </source>
</evidence>
<dbReference type="RefSeq" id="WP_094391004.1">
    <property type="nucleotide sequence ID" value="NZ_JADYTN010000009.1"/>
</dbReference>
<gene>
    <name evidence="2" type="ORF">I6E12_05265</name>
</gene>
<evidence type="ECO:0000256" key="1">
    <source>
        <dbReference type="SAM" id="SignalP"/>
    </source>
</evidence>
<protein>
    <submittedName>
        <fullName evidence="2">DUF3108 domain-containing protein</fullName>
    </submittedName>
</protein>
<dbReference type="Pfam" id="PF11306">
    <property type="entry name" value="DUF3108"/>
    <property type="match status" value="1"/>
</dbReference>
<comment type="caution">
    <text evidence="2">The sequence shown here is derived from an EMBL/GenBank/DDBJ whole genome shotgun (WGS) entry which is preliminary data.</text>
</comment>
<sequence>MKHLNTNGRRLLLMLMLCLPLFSHTVTTSQAQCGIHNTAFKSGEYLSYDLYFNWKFVWVKVGTASMSTVQSTHKGVPAFRSSLITRGNDKLDNMFIMRDTLLCYTTTDITPLYYRKGAREGKRYYVDELWYSYPKGNSHLKMHRIDADGKHHWKQAEYKDCIYDMMSIFLRARNFDTSKLRKGENIPMPISDARHLSNSWLKYGGKTTLKMKNSNAKFRCLIFSFIEREDGKNHELIRFFVTDDKNHLPVRLDMFLSFGSAKAYLTGMKGLRNELTSKEK</sequence>
<reference evidence="2 3" key="1">
    <citation type="submission" date="2020-12" db="EMBL/GenBank/DDBJ databases">
        <title>Whole genome sequences of gut porcine anaerobes.</title>
        <authorList>
            <person name="Kubasova T."/>
            <person name="Jahodarova E."/>
            <person name="Rychlik I."/>
        </authorList>
    </citation>
    <scope>NUCLEOTIDE SEQUENCE [LARGE SCALE GENOMIC DNA]</scope>
    <source>
        <strain evidence="2 3">An925</strain>
    </source>
</reference>
<name>A0ABS9CFK8_9BACT</name>